<reference evidence="1 2" key="1">
    <citation type="submission" date="2016-10" db="EMBL/GenBank/DDBJ databases">
        <authorList>
            <person name="de Groot N.N."/>
        </authorList>
    </citation>
    <scope>NUCLEOTIDE SEQUENCE [LARGE SCALE GENOMIC DNA]</scope>
    <source>
        <strain evidence="1 2">DSM 1736</strain>
    </source>
</reference>
<accession>A0A1G9VSL2</accession>
<protein>
    <submittedName>
        <fullName evidence="1">Uncharacterized protein</fullName>
    </submittedName>
</protein>
<proteinExistence type="predicted"/>
<dbReference type="AlphaFoldDB" id="A0A1G9VSL2"/>
<name>A0A1G9VSL2_9FIRM</name>
<keyword evidence="2" id="KW-1185">Reference proteome</keyword>
<sequence>MSNCRHIEKQQSASLKQPDELREFFAQQGDDKENTFQAVKKQAFCKRIAEGFAGNRNIPALYPGGVR</sequence>
<evidence type="ECO:0000313" key="1">
    <source>
        <dbReference type="EMBL" id="SDM75222.1"/>
    </source>
</evidence>
<dbReference type="Proteomes" id="UP000214880">
    <property type="component" value="Unassembled WGS sequence"/>
</dbReference>
<organism evidence="1 2">
    <name type="scientific">Dendrosporobacter quercicolus</name>
    <dbReference type="NCBI Taxonomy" id="146817"/>
    <lineage>
        <taxon>Bacteria</taxon>
        <taxon>Bacillati</taxon>
        <taxon>Bacillota</taxon>
        <taxon>Negativicutes</taxon>
        <taxon>Selenomonadales</taxon>
        <taxon>Sporomusaceae</taxon>
        <taxon>Dendrosporobacter</taxon>
    </lineage>
</organism>
<gene>
    <name evidence="1" type="ORF">SAMN04488502_10730</name>
</gene>
<dbReference type="EMBL" id="FNHB01000007">
    <property type="protein sequence ID" value="SDM75222.1"/>
    <property type="molecule type" value="Genomic_DNA"/>
</dbReference>
<evidence type="ECO:0000313" key="2">
    <source>
        <dbReference type="Proteomes" id="UP000214880"/>
    </source>
</evidence>